<keyword evidence="2" id="KW-0812">Transmembrane</keyword>
<keyword evidence="2" id="KW-1133">Transmembrane helix</keyword>
<proteinExistence type="predicted"/>
<evidence type="ECO:0000256" key="2">
    <source>
        <dbReference type="SAM" id="Phobius"/>
    </source>
</evidence>
<evidence type="ECO:0000256" key="1">
    <source>
        <dbReference type="SAM" id="MobiDB-lite"/>
    </source>
</evidence>
<feature type="compositionally biased region" description="Polar residues" evidence="1">
    <location>
        <begin position="87"/>
        <end position="100"/>
    </location>
</feature>
<reference evidence="3 4" key="1">
    <citation type="submission" date="2022-12" db="EMBL/GenBank/DDBJ databases">
        <authorList>
            <person name="Mo P."/>
        </authorList>
    </citation>
    <scope>NUCLEOTIDE SEQUENCE [LARGE SCALE GENOMIC DNA]</scope>
    <source>
        <strain evidence="3 4">HUAS 2-6</strain>
    </source>
</reference>
<sequence length="427" mass="44560">MSLDEAFETELTDAMSRTAGEFPPHSADLVRRSVARGRRMRLLAAARVAGTAVAVVAVGGTLLTTGAFGGHGAGDPGRLRAGAPARSTGQSPSRAPSSVSGDEMLRTFKSLLPSGGSVSAASGTASQAGPPVVWPTAKLTYSTARGSAGLDIALTRLDPGIPADQQGEGGCLPVEVRPYDKCTTEKLPGGGVLNTTKSFTYPSSDTGQKRWYVVLTTADRVQLTVQEFAGGGEKASAGGADPLLSIAQLTSIVRSPAWDKAISALPTPEKTPSTTRTTTRNRVPGARMTQVLRSHLPRGGTVSDLNADDGLIQLVYDDGHGKNMVEADAQYGMTDLLDGHMDCTGVSGHCEATTLSDGTRVKKVQGSSEKGGAAQVWMVDALYPDGRRLAVREVNSYAESAPVTRPHPALTMSQLLDIALDKHFFTS</sequence>
<feature type="transmembrane region" description="Helical" evidence="2">
    <location>
        <begin position="42"/>
        <end position="63"/>
    </location>
</feature>
<organism evidence="3 4">
    <name type="scientific">Streptomyces camelliae</name>
    <dbReference type="NCBI Taxonomy" id="3004093"/>
    <lineage>
        <taxon>Bacteria</taxon>
        <taxon>Bacillati</taxon>
        <taxon>Actinomycetota</taxon>
        <taxon>Actinomycetes</taxon>
        <taxon>Kitasatosporales</taxon>
        <taxon>Streptomycetaceae</taxon>
        <taxon>Streptomyces</taxon>
    </lineage>
</organism>
<accession>A0ABY7P815</accession>
<feature type="region of interest" description="Disordered" evidence="1">
    <location>
        <begin position="74"/>
        <end position="102"/>
    </location>
</feature>
<dbReference type="RefSeq" id="WP_270082608.1">
    <property type="nucleotide sequence ID" value="NZ_CP115300.1"/>
</dbReference>
<name>A0ABY7P815_9ACTN</name>
<keyword evidence="2" id="KW-0472">Membrane</keyword>
<dbReference type="EMBL" id="CP115300">
    <property type="protein sequence ID" value="WBO64976.1"/>
    <property type="molecule type" value="Genomic_DNA"/>
</dbReference>
<protein>
    <submittedName>
        <fullName evidence="3">Uncharacterized protein</fullName>
    </submittedName>
</protein>
<evidence type="ECO:0000313" key="3">
    <source>
        <dbReference type="EMBL" id="WBO64976.1"/>
    </source>
</evidence>
<keyword evidence="4" id="KW-1185">Reference proteome</keyword>
<evidence type="ECO:0000313" key="4">
    <source>
        <dbReference type="Proteomes" id="UP001212326"/>
    </source>
</evidence>
<dbReference type="Proteomes" id="UP001212326">
    <property type="component" value="Chromosome"/>
</dbReference>
<gene>
    <name evidence="3" type="ORF">O1G22_20140</name>
</gene>